<dbReference type="Proteomes" id="UP000049495">
    <property type="component" value="Unassembled WGS sequence"/>
</dbReference>
<gene>
    <name evidence="2" type="ORF">VCR4J5_1310004</name>
    <name evidence="1" type="ORF">VCR5J5_1240007</name>
</gene>
<dbReference type="EMBL" id="CCJV01000029">
    <property type="protein sequence ID" value="CDS97245.1"/>
    <property type="molecule type" value="Genomic_DNA"/>
</dbReference>
<comment type="caution">
    <text evidence="1">The sequence shown here is derived from an EMBL/GenBank/DDBJ whole genome shotgun (WGS) entry which is preliminary data.</text>
</comment>
<accession>A0A822MTV4</accession>
<proteinExistence type="predicted"/>
<evidence type="ECO:0000313" key="1">
    <source>
        <dbReference type="EMBL" id="CDS97245.1"/>
    </source>
</evidence>
<organism evidence="1 4">
    <name type="scientific">Vibrio crassostreae</name>
    <dbReference type="NCBI Taxonomy" id="246167"/>
    <lineage>
        <taxon>Bacteria</taxon>
        <taxon>Pseudomonadati</taxon>
        <taxon>Pseudomonadota</taxon>
        <taxon>Gammaproteobacteria</taxon>
        <taxon>Vibrionales</taxon>
        <taxon>Vibrionaceae</taxon>
        <taxon>Vibrio</taxon>
    </lineage>
</organism>
<evidence type="ECO:0000313" key="4">
    <source>
        <dbReference type="Proteomes" id="UP000049495"/>
    </source>
</evidence>
<protein>
    <submittedName>
        <fullName evidence="1">Uncharacterized protein</fullName>
    </submittedName>
</protein>
<dbReference type="Proteomes" id="UP000049077">
    <property type="component" value="Unassembled WGS sequence"/>
</dbReference>
<reference evidence="4" key="2">
    <citation type="submission" date="2014-06" db="EMBL/GenBank/DDBJ databases">
        <authorList>
            <person name="Le Roux Frederique"/>
        </authorList>
    </citation>
    <scope>NUCLEOTIDE SEQUENCE [LARGE SCALE GENOMIC DNA]</scope>
    <source>
        <strain evidence="4">J5-5</strain>
    </source>
</reference>
<evidence type="ECO:0000313" key="2">
    <source>
        <dbReference type="EMBL" id="CDT03631.1"/>
    </source>
</evidence>
<keyword evidence="3" id="KW-1185">Reference proteome</keyword>
<dbReference type="AlphaFoldDB" id="A0A822MTV4"/>
<name>A0A822MTV4_9VIBR</name>
<evidence type="ECO:0000313" key="3">
    <source>
        <dbReference type="Proteomes" id="UP000049077"/>
    </source>
</evidence>
<sequence>MIHALLLECGVYGSLTIELCLDIMNREKSRLMVPIDLKLLIKPSDASDYIKGLAMKRRQPVFKRIINIYQ</sequence>
<reference evidence="1 3" key="1">
    <citation type="submission" date="2014-06" db="EMBL/GenBank/DDBJ databases">
        <authorList>
            <person name="Le Roux F."/>
        </authorList>
    </citation>
    <scope>NUCLEOTIDE SEQUENCE</scope>
    <source>
        <strain evidence="2 3">J5-4</strain>
        <strain evidence="1">J5-5</strain>
    </source>
</reference>
<dbReference type="EMBL" id="CCJX01000037">
    <property type="protein sequence ID" value="CDT03631.1"/>
    <property type="molecule type" value="Genomic_DNA"/>
</dbReference>